<dbReference type="EMBL" id="BNEK01000005">
    <property type="protein sequence ID" value="GHJ33536.1"/>
    <property type="molecule type" value="Genomic_DNA"/>
</dbReference>
<dbReference type="InterPro" id="IPR029062">
    <property type="entry name" value="Class_I_gatase-like"/>
</dbReference>
<dbReference type="PANTHER" id="PTHR43130:SF2">
    <property type="entry name" value="DJ-1_PFPI DOMAIN-CONTAINING PROTEIN"/>
    <property type="match status" value="1"/>
</dbReference>
<protein>
    <submittedName>
        <fullName evidence="3">ThiJ family protein</fullName>
    </submittedName>
</protein>
<gene>
    <name evidence="3" type="ORF">TPA0910_79690</name>
</gene>
<comment type="caution">
    <text evidence="3">The sequence shown here is derived from an EMBL/GenBank/DDBJ whole genome shotgun (WGS) entry which is preliminary data.</text>
</comment>
<dbReference type="SUPFAM" id="SSF52317">
    <property type="entry name" value="Class I glutamine amidotransferase-like"/>
    <property type="match status" value="1"/>
</dbReference>
<evidence type="ECO:0000313" key="4">
    <source>
        <dbReference type="Proteomes" id="UP001054854"/>
    </source>
</evidence>
<accession>A0ABQ3UD48</accession>
<evidence type="ECO:0000259" key="2">
    <source>
        <dbReference type="Pfam" id="PF01965"/>
    </source>
</evidence>
<dbReference type="InterPro" id="IPR052158">
    <property type="entry name" value="INH-QAR"/>
</dbReference>
<organism evidence="3 4">
    <name type="scientific">Streptomyces hygroscopicus</name>
    <dbReference type="NCBI Taxonomy" id="1912"/>
    <lineage>
        <taxon>Bacteria</taxon>
        <taxon>Bacillati</taxon>
        <taxon>Actinomycetota</taxon>
        <taxon>Actinomycetes</taxon>
        <taxon>Kitasatosporales</taxon>
        <taxon>Streptomycetaceae</taxon>
        <taxon>Streptomyces</taxon>
        <taxon>Streptomyces violaceusniger group</taxon>
    </lineage>
</organism>
<dbReference type="Gene3D" id="3.40.50.880">
    <property type="match status" value="1"/>
</dbReference>
<evidence type="ECO:0000256" key="1">
    <source>
        <dbReference type="SAM" id="MobiDB-lite"/>
    </source>
</evidence>
<dbReference type="PANTHER" id="PTHR43130">
    <property type="entry name" value="ARAC-FAMILY TRANSCRIPTIONAL REGULATOR"/>
    <property type="match status" value="1"/>
</dbReference>
<feature type="region of interest" description="Disordered" evidence="1">
    <location>
        <begin position="247"/>
        <end position="270"/>
    </location>
</feature>
<keyword evidence="4" id="KW-1185">Reference proteome</keyword>
<feature type="compositionally biased region" description="Pro residues" evidence="1">
    <location>
        <begin position="258"/>
        <end position="270"/>
    </location>
</feature>
<feature type="domain" description="DJ-1/PfpI" evidence="2">
    <location>
        <begin position="20"/>
        <end position="178"/>
    </location>
</feature>
<reference evidence="3" key="1">
    <citation type="submission" date="2024-05" db="EMBL/GenBank/DDBJ databases">
        <title>Whole genome shotgun sequence of Streptomyces hygroscopicus NBRC 113678.</title>
        <authorList>
            <person name="Komaki H."/>
            <person name="Tamura T."/>
        </authorList>
    </citation>
    <scope>NUCLEOTIDE SEQUENCE</scope>
    <source>
        <strain evidence="3">N11-34</strain>
    </source>
</reference>
<evidence type="ECO:0000313" key="3">
    <source>
        <dbReference type="EMBL" id="GHJ33536.1"/>
    </source>
</evidence>
<name>A0ABQ3UD48_STRHY</name>
<dbReference type="Pfam" id="PF01965">
    <property type="entry name" value="DJ-1_PfpI"/>
    <property type="match status" value="1"/>
</dbReference>
<sequence length="270" mass="28647">MSDPAPVRLDLPEAAGTPLQVAILVAPGYWPVDIIGPQTALGILPGVNLHLVWKNTDEVMGVPTFPTRPTTTFDDCPEDVDILYAGAVSPEVFEDAETLEFLADRGSRARWVAGSCTGALLMGAAGLLRGYRATTNFTAVHLLPYVGAIHQPGNVVEDRNRITAGPATGGFEIAFRLIQDIYGDDMAREAILQAEYAPEPLFQVGTPELAGPELSARALARAQGMTTLMEEVMKRVGARLDAPSWAGTAASRVRHPDGAPPIPGCGPRPS</sequence>
<dbReference type="InterPro" id="IPR002818">
    <property type="entry name" value="DJ-1/PfpI"/>
</dbReference>
<dbReference type="RefSeq" id="WP_236259498.1">
    <property type="nucleotide sequence ID" value="NZ_BNEK01000005.1"/>
</dbReference>
<proteinExistence type="predicted"/>
<dbReference type="Proteomes" id="UP001054854">
    <property type="component" value="Unassembled WGS sequence"/>
</dbReference>